<accession>A0A437NVY4</accession>
<evidence type="ECO:0000313" key="6">
    <source>
        <dbReference type="Proteomes" id="UP000286997"/>
    </source>
</evidence>
<evidence type="ECO:0000313" key="5">
    <source>
        <dbReference type="EMBL" id="RVU14188.1"/>
    </source>
</evidence>
<dbReference type="InterPro" id="IPR049625">
    <property type="entry name" value="Glyco_transf_61_cat"/>
</dbReference>
<dbReference type="PANTHER" id="PTHR20961">
    <property type="entry name" value="GLYCOSYLTRANSFERASE"/>
    <property type="match status" value="1"/>
</dbReference>
<keyword evidence="1" id="KW-0328">Glycosyltransferase</keyword>
<dbReference type="EMBL" id="SACP01000034">
    <property type="protein sequence ID" value="RVU14188.1"/>
    <property type="molecule type" value="Genomic_DNA"/>
</dbReference>
<proteinExistence type="predicted"/>
<name>A0A437NVY4_9HYPH</name>
<comment type="caution">
    <text evidence="5">The sequence shown here is derived from an EMBL/GenBank/DDBJ whole genome shotgun (WGS) entry which is preliminary data.</text>
</comment>
<gene>
    <name evidence="5" type="ORF">EOE48_24290</name>
</gene>
<dbReference type="Pfam" id="PF04577">
    <property type="entry name" value="Glyco_transf_61"/>
    <property type="match status" value="1"/>
</dbReference>
<dbReference type="AlphaFoldDB" id="A0A437NVY4"/>
<protein>
    <submittedName>
        <fullName evidence="5">Glycosyltransferase family 61 protein</fullName>
    </submittedName>
</protein>
<evidence type="ECO:0000259" key="4">
    <source>
        <dbReference type="Pfam" id="PF04577"/>
    </source>
</evidence>
<dbReference type="InterPro" id="IPR007657">
    <property type="entry name" value="Glycosyltransferase_61"/>
</dbReference>
<feature type="domain" description="Glycosyltransferase 61 catalytic" evidence="4">
    <location>
        <begin position="151"/>
        <end position="345"/>
    </location>
</feature>
<dbReference type="RefSeq" id="WP_127733464.1">
    <property type="nucleotide sequence ID" value="NZ_SACP01000034.1"/>
</dbReference>
<keyword evidence="6" id="KW-1185">Reference proteome</keyword>
<dbReference type="OrthoDB" id="7169123at2"/>
<sequence length="400" mass="44121">MTLAAERLASCDAAILYAGAGLDAAVPERAHLMRTAPAGRLVAPLFPPYAYPRPAPEWLRGDDPVAAVALEAEFAAIDRRHPGGPPCGLFVLDDATLRDNVLHAGGRIVYETYRPPDRPGLTLAEDGDLARAEPHGAEVAFFFSSSGSFNYGHWLVDDLPRLAGFRTLRRLHPDRRITLVLTGYGAASDEIRRRTIRLFLGDAAGADTVFLPRDAAFRFPRLYYATPVSVHPASKSPEALRFVRDHLLRQAGEVRRKLAREAWRGGDPDAGRRIYVDRAPQWDRALINRDAVLDLVRARGFTVVDPEPLSFSRQVATFARARAVVGPMGAAMTSTLFCPPHATVLHLAAEGWTDPFFWDLAAALGHRYRALHGASPTPRPPPNREPYRIDLDRLDAMLPR</sequence>
<evidence type="ECO:0000256" key="3">
    <source>
        <dbReference type="ARBA" id="ARBA00023180"/>
    </source>
</evidence>
<dbReference type="Proteomes" id="UP000286997">
    <property type="component" value="Unassembled WGS sequence"/>
</dbReference>
<keyword evidence="2 5" id="KW-0808">Transferase</keyword>
<evidence type="ECO:0000256" key="1">
    <source>
        <dbReference type="ARBA" id="ARBA00022676"/>
    </source>
</evidence>
<organism evidence="5 6">
    <name type="scientific">Methylobacterium oryzihabitans</name>
    <dbReference type="NCBI Taxonomy" id="2499852"/>
    <lineage>
        <taxon>Bacteria</taxon>
        <taxon>Pseudomonadati</taxon>
        <taxon>Pseudomonadota</taxon>
        <taxon>Alphaproteobacteria</taxon>
        <taxon>Hyphomicrobiales</taxon>
        <taxon>Methylobacteriaceae</taxon>
        <taxon>Methylobacterium</taxon>
    </lineage>
</organism>
<dbReference type="GO" id="GO:0016757">
    <property type="term" value="F:glycosyltransferase activity"/>
    <property type="evidence" value="ECO:0007669"/>
    <property type="project" value="UniProtKB-KW"/>
</dbReference>
<reference evidence="5 6" key="1">
    <citation type="submission" date="2019-01" db="EMBL/GenBank/DDBJ databases">
        <authorList>
            <person name="Chen W.-M."/>
        </authorList>
    </citation>
    <scope>NUCLEOTIDE SEQUENCE [LARGE SCALE GENOMIC DNA]</scope>
    <source>
        <strain evidence="5 6">TER-1</strain>
    </source>
</reference>
<keyword evidence="3" id="KW-0325">Glycoprotein</keyword>
<evidence type="ECO:0000256" key="2">
    <source>
        <dbReference type="ARBA" id="ARBA00022679"/>
    </source>
</evidence>